<feature type="domain" description="BTB" evidence="1">
    <location>
        <begin position="72"/>
        <end position="146"/>
    </location>
</feature>
<dbReference type="PROSITE" id="PS50097">
    <property type="entry name" value="BTB"/>
    <property type="match status" value="1"/>
</dbReference>
<accession>A0A9P5MR97</accession>
<dbReference type="Pfam" id="PF00651">
    <property type="entry name" value="BTB"/>
    <property type="match status" value="1"/>
</dbReference>
<dbReference type="SUPFAM" id="SSF54695">
    <property type="entry name" value="POZ domain"/>
    <property type="match status" value="1"/>
</dbReference>
<dbReference type="InterPro" id="IPR000210">
    <property type="entry name" value="BTB/POZ_dom"/>
</dbReference>
<dbReference type="OrthoDB" id="3357985at2759"/>
<dbReference type="SMART" id="SM00225">
    <property type="entry name" value="BTB"/>
    <property type="match status" value="1"/>
</dbReference>
<evidence type="ECO:0000313" key="2">
    <source>
        <dbReference type="EMBL" id="KAF8472341.1"/>
    </source>
</evidence>
<dbReference type="Gene3D" id="3.30.710.10">
    <property type="entry name" value="Potassium Channel Kv1.1, Chain A"/>
    <property type="match status" value="1"/>
</dbReference>
<comment type="caution">
    <text evidence="2">The sequence shown here is derived from an EMBL/GenBank/DDBJ whole genome shotgun (WGS) entry which is preliminary data.</text>
</comment>
<sequence length="211" mass="23231">MARHIKDKAYKLSCKCAFIPSQTIREFWEALAYVVEGSFEKAASVLCLAREREDSQAEISSTVSPPEPYNVPDANFIIRSSDNVNFRVHKSVLALASPVFEVLVSLPQPSDCEIIDGLPVVRLSESSELLNSLISMLYPVRMAMPNSYEKVLHLLAACQKYEMVSVQSFIRAEVSRGGSPVPKGVEAFSTYAIASAEGLIPEMENAARLTL</sequence>
<dbReference type="CDD" id="cd18186">
    <property type="entry name" value="BTB_POZ_ZBTB_KLHL-like"/>
    <property type="match status" value="1"/>
</dbReference>
<organism evidence="2 3">
    <name type="scientific">Russula ochroleuca</name>
    <dbReference type="NCBI Taxonomy" id="152965"/>
    <lineage>
        <taxon>Eukaryota</taxon>
        <taxon>Fungi</taxon>
        <taxon>Dikarya</taxon>
        <taxon>Basidiomycota</taxon>
        <taxon>Agaricomycotina</taxon>
        <taxon>Agaricomycetes</taxon>
        <taxon>Russulales</taxon>
        <taxon>Russulaceae</taxon>
        <taxon>Russula</taxon>
    </lineage>
</organism>
<dbReference type="EMBL" id="WHVB01000020">
    <property type="protein sequence ID" value="KAF8472341.1"/>
    <property type="molecule type" value="Genomic_DNA"/>
</dbReference>
<reference evidence="2" key="2">
    <citation type="journal article" date="2020" name="Nat. Commun.">
        <title>Large-scale genome sequencing of mycorrhizal fungi provides insights into the early evolution of symbiotic traits.</title>
        <authorList>
            <person name="Miyauchi S."/>
            <person name="Kiss E."/>
            <person name="Kuo A."/>
            <person name="Drula E."/>
            <person name="Kohler A."/>
            <person name="Sanchez-Garcia M."/>
            <person name="Morin E."/>
            <person name="Andreopoulos B."/>
            <person name="Barry K.W."/>
            <person name="Bonito G."/>
            <person name="Buee M."/>
            <person name="Carver A."/>
            <person name="Chen C."/>
            <person name="Cichocki N."/>
            <person name="Clum A."/>
            <person name="Culley D."/>
            <person name="Crous P.W."/>
            <person name="Fauchery L."/>
            <person name="Girlanda M."/>
            <person name="Hayes R.D."/>
            <person name="Keri Z."/>
            <person name="LaButti K."/>
            <person name="Lipzen A."/>
            <person name="Lombard V."/>
            <person name="Magnuson J."/>
            <person name="Maillard F."/>
            <person name="Murat C."/>
            <person name="Nolan M."/>
            <person name="Ohm R.A."/>
            <person name="Pangilinan J."/>
            <person name="Pereira M.F."/>
            <person name="Perotto S."/>
            <person name="Peter M."/>
            <person name="Pfister S."/>
            <person name="Riley R."/>
            <person name="Sitrit Y."/>
            <person name="Stielow J.B."/>
            <person name="Szollosi G."/>
            <person name="Zifcakova L."/>
            <person name="Stursova M."/>
            <person name="Spatafora J.W."/>
            <person name="Tedersoo L."/>
            <person name="Vaario L.M."/>
            <person name="Yamada A."/>
            <person name="Yan M."/>
            <person name="Wang P."/>
            <person name="Xu J."/>
            <person name="Bruns T."/>
            <person name="Baldrian P."/>
            <person name="Vilgalys R."/>
            <person name="Dunand C."/>
            <person name="Henrissat B."/>
            <person name="Grigoriev I.V."/>
            <person name="Hibbett D."/>
            <person name="Nagy L.G."/>
            <person name="Martin F.M."/>
        </authorList>
    </citation>
    <scope>NUCLEOTIDE SEQUENCE</scope>
    <source>
        <strain evidence="2">Prilba</strain>
    </source>
</reference>
<dbReference type="Proteomes" id="UP000759537">
    <property type="component" value="Unassembled WGS sequence"/>
</dbReference>
<feature type="non-terminal residue" evidence="2">
    <location>
        <position position="211"/>
    </location>
</feature>
<proteinExistence type="predicted"/>
<evidence type="ECO:0000313" key="3">
    <source>
        <dbReference type="Proteomes" id="UP000759537"/>
    </source>
</evidence>
<evidence type="ECO:0000259" key="1">
    <source>
        <dbReference type="PROSITE" id="PS50097"/>
    </source>
</evidence>
<dbReference type="InterPro" id="IPR011333">
    <property type="entry name" value="SKP1/BTB/POZ_sf"/>
</dbReference>
<dbReference type="AlphaFoldDB" id="A0A9P5MR97"/>
<gene>
    <name evidence="2" type="ORF">DFH94DRAFT_655610</name>
</gene>
<keyword evidence="3" id="KW-1185">Reference proteome</keyword>
<name>A0A9P5MR97_9AGAM</name>
<protein>
    <recommendedName>
        <fullName evidence="1">BTB domain-containing protein</fullName>
    </recommendedName>
</protein>
<reference evidence="2" key="1">
    <citation type="submission" date="2019-10" db="EMBL/GenBank/DDBJ databases">
        <authorList>
            <consortium name="DOE Joint Genome Institute"/>
            <person name="Kuo A."/>
            <person name="Miyauchi S."/>
            <person name="Kiss E."/>
            <person name="Drula E."/>
            <person name="Kohler A."/>
            <person name="Sanchez-Garcia M."/>
            <person name="Andreopoulos B."/>
            <person name="Barry K.W."/>
            <person name="Bonito G."/>
            <person name="Buee M."/>
            <person name="Carver A."/>
            <person name="Chen C."/>
            <person name="Cichocki N."/>
            <person name="Clum A."/>
            <person name="Culley D."/>
            <person name="Crous P.W."/>
            <person name="Fauchery L."/>
            <person name="Girlanda M."/>
            <person name="Hayes R."/>
            <person name="Keri Z."/>
            <person name="LaButti K."/>
            <person name="Lipzen A."/>
            <person name="Lombard V."/>
            <person name="Magnuson J."/>
            <person name="Maillard F."/>
            <person name="Morin E."/>
            <person name="Murat C."/>
            <person name="Nolan M."/>
            <person name="Ohm R."/>
            <person name="Pangilinan J."/>
            <person name="Pereira M."/>
            <person name="Perotto S."/>
            <person name="Peter M."/>
            <person name="Riley R."/>
            <person name="Sitrit Y."/>
            <person name="Stielow B."/>
            <person name="Szollosi G."/>
            <person name="Zifcakova L."/>
            <person name="Stursova M."/>
            <person name="Spatafora J.W."/>
            <person name="Tedersoo L."/>
            <person name="Vaario L.-M."/>
            <person name="Yamada A."/>
            <person name="Yan M."/>
            <person name="Wang P."/>
            <person name="Xu J."/>
            <person name="Bruns T."/>
            <person name="Baldrian P."/>
            <person name="Vilgalys R."/>
            <person name="Henrissat B."/>
            <person name="Grigoriev I.V."/>
            <person name="Hibbett D."/>
            <person name="Nagy L.G."/>
            <person name="Martin F.M."/>
        </authorList>
    </citation>
    <scope>NUCLEOTIDE SEQUENCE</scope>
    <source>
        <strain evidence="2">Prilba</strain>
    </source>
</reference>